<comment type="caution">
    <text evidence="1">The sequence shown here is derived from an EMBL/GenBank/DDBJ whole genome shotgun (WGS) entry which is preliminary data.</text>
</comment>
<evidence type="ECO:0008006" key="3">
    <source>
        <dbReference type="Google" id="ProtNLM"/>
    </source>
</evidence>
<proteinExistence type="predicted"/>
<dbReference type="EMBL" id="BAABJP010000007">
    <property type="protein sequence ID" value="GAA5150840.1"/>
    <property type="molecule type" value="Genomic_DNA"/>
</dbReference>
<accession>A0ABP9PRM4</accession>
<dbReference type="InterPro" id="IPR006230">
    <property type="entry name" value="MutL"/>
</dbReference>
<sequence>MTSRPAVCLDVGSGWVKALGIDSGGQPSGIAQQATTPSDLLEGVHAAASAVGLAGPLTPRRPAGEDSGAELLACSSAGGGLRLAVVGLDRLASTEAGYQVACSSGARLVHVQAGLLEPSGVRALRAARPDVVLLVDGVGAAAPQSLLRNAARLARARVRAPIVLSVHESVRADALALLRATARNVVTAEPALPATGRVSPGSARAAVATLLGGHLVGGRGSATTARFRRLARYTTPRAVGRGLVELVRVRDAPGGAVLAVDVGSSTTDVYSALPGDPPELARSTSEADLGMRRSAEGILTDGQAAGLIDPVEADLLTPAVRRLAEETGYLPTDSGGRAEDRRLAALAAVLAVRRHLRVERERLAEVGVGLVVLTGGVFRQPDPNELASIRVTLRSDSELRELLEDCPVATDDGFALAPAGLLAERGRLEAAHTVLDAAIAPDN</sequence>
<organism evidence="1 2">
    <name type="scientific">Pseudonocardia eucalypti</name>
    <dbReference type="NCBI Taxonomy" id="648755"/>
    <lineage>
        <taxon>Bacteria</taxon>
        <taxon>Bacillati</taxon>
        <taxon>Actinomycetota</taxon>
        <taxon>Actinomycetes</taxon>
        <taxon>Pseudonocardiales</taxon>
        <taxon>Pseudonocardiaceae</taxon>
        <taxon>Pseudonocardia</taxon>
    </lineage>
</organism>
<evidence type="ECO:0000313" key="2">
    <source>
        <dbReference type="Proteomes" id="UP001428817"/>
    </source>
</evidence>
<dbReference type="Proteomes" id="UP001428817">
    <property type="component" value="Unassembled WGS sequence"/>
</dbReference>
<evidence type="ECO:0000313" key="1">
    <source>
        <dbReference type="EMBL" id="GAA5150840.1"/>
    </source>
</evidence>
<dbReference type="Pfam" id="PF13941">
    <property type="entry name" value="MutL"/>
    <property type="match status" value="1"/>
</dbReference>
<reference evidence="2" key="1">
    <citation type="journal article" date="2019" name="Int. J. Syst. Evol. Microbiol.">
        <title>The Global Catalogue of Microorganisms (GCM) 10K type strain sequencing project: providing services to taxonomists for standard genome sequencing and annotation.</title>
        <authorList>
            <consortium name="The Broad Institute Genomics Platform"/>
            <consortium name="The Broad Institute Genome Sequencing Center for Infectious Disease"/>
            <person name="Wu L."/>
            <person name="Ma J."/>
        </authorList>
    </citation>
    <scope>NUCLEOTIDE SEQUENCE [LARGE SCALE GENOMIC DNA]</scope>
    <source>
        <strain evidence="2">JCM 18303</strain>
    </source>
</reference>
<name>A0ABP9PRM4_9PSEU</name>
<protein>
    <recommendedName>
        <fullName evidence="3">Glutamate mutase</fullName>
    </recommendedName>
</protein>
<dbReference type="RefSeq" id="WP_185064346.1">
    <property type="nucleotide sequence ID" value="NZ_BAABJP010000007.1"/>
</dbReference>
<keyword evidence="2" id="KW-1185">Reference proteome</keyword>
<gene>
    <name evidence="1" type="ORF">GCM10023321_16860</name>
</gene>